<reference evidence="1 2" key="1">
    <citation type="journal article" date="2024" name="G3 (Bethesda)">
        <title>Genome assembly of Hibiscus sabdariffa L. provides insights into metabolisms of medicinal natural products.</title>
        <authorList>
            <person name="Kim T."/>
        </authorList>
    </citation>
    <scope>NUCLEOTIDE SEQUENCE [LARGE SCALE GENOMIC DNA]</scope>
    <source>
        <strain evidence="1">TK-2024</strain>
        <tissue evidence="1">Old leaves</tissue>
    </source>
</reference>
<dbReference type="EMBL" id="JBBPBN010000016">
    <property type="protein sequence ID" value="KAK9020451.1"/>
    <property type="molecule type" value="Genomic_DNA"/>
</dbReference>
<name>A0ABR2S5Z2_9ROSI</name>
<evidence type="ECO:0000313" key="2">
    <source>
        <dbReference type="Proteomes" id="UP001396334"/>
    </source>
</evidence>
<organism evidence="1 2">
    <name type="scientific">Hibiscus sabdariffa</name>
    <name type="common">roselle</name>
    <dbReference type="NCBI Taxonomy" id="183260"/>
    <lineage>
        <taxon>Eukaryota</taxon>
        <taxon>Viridiplantae</taxon>
        <taxon>Streptophyta</taxon>
        <taxon>Embryophyta</taxon>
        <taxon>Tracheophyta</taxon>
        <taxon>Spermatophyta</taxon>
        <taxon>Magnoliopsida</taxon>
        <taxon>eudicotyledons</taxon>
        <taxon>Gunneridae</taxon>
        <taxon>Pentapetalae</taxon>
        <taxon>rosids</taxon>
        <taxon>malvids</taxon>
        <taxon>Malvales</taxon>
        <taxon>Malvaceae</taxon>
        <taxon>Malvoideae</taxon>
        <taxon>Hibiscus</taxon>
    </lineage>
</organism>
<gene>
    <name evidence="1" type="ORF">V6N11_010475</name>
</gene>
<proteinExistence type="predicted"/>
<sequence>MLSPTAPISDFVLQSYITAATEQSSDPVRRSYIFANDSYSNCSDHLSHIMISNSYFGDDSDYSDHSLKILSEFSLNSISTLSSSIACVVQFLGTLNRFGPPSHFFDLSVTYSFLPPIVFSVLSSSPLASTDLLTSAAILILD</sequence>
<comment type="caution">
    <text evidence="1">The sequence shown here is derived from an EMBL/GenBank/DDBJ whole genome shotgun (WGS) entry which is preliminary data.</text>
</comment>
<dbReference type="Proteomes" id="UP001396334">
    <property type="component" value="Unassembled WGS sequence"/>
</dbReference>
<accession>A0ABR2S5Z2</accession>
<evidence type="ECO:0000313" key="1">
    <source>
        <dbReference type="EMBL" id="KAK9020451.1"/>
    </source>
</evidence>
<keyword evidence="2" id="KW-1185">Reference proteome</keyword>
<protein>
    <submittedName>
        <fullName evidence="1">Uncharacterized protein</fullName>
    </submittedName>
</protein>